<dbReference type="GO" id="GO:0008289">
    <property type="term" value="F:lipid binding"/>
    <property type="evidence" value="ECO:0007669"/>
    <property type="project" value="UniProtKB-KW"/>
</dbReference>
<evidence type="ECO:0000313" key="3">
    <source>
        <dbReference type="Proteomes" id="UP000184386"/>
    </source>
</evidence>
<dbReference type="PANTHER" id="PTHR33434">
    <property type="entry name" value="DEGV DOMAIN-CONTAINING PROTEIN DR_1986-RELATED"/>
    <property type="match status" value="1"/>
</dbReference>
<evidence type="ECO:0000313" key="2">
    <source>
        <dbReference type="EMBL" id="SHJ44248.1"/>
    </source>
</evidence>
<dbReference type="RefSeq" id="WP_073271577.1">
    <property type="nucleotide sequence ID" value="NZ_FRAC01000006.1"/>
</dbReference>
<evidence type="ECO:0000256" key="1">
    <source>
        <dbReference type="ARBA" id="ARBA00023121"/>
    </source>
</evidence>
<name>A0A1M6JBX8_9FIRM</name>
<dbReference type="AlphaFoldDB" id="A0A1M6JBX8"/>
<protein>
    <submittedName>
        <fullName evidence="2">EDD domain protein, DegV family</fullName>
    </submittedName>
</protein>
<dbReference type="NCBIfam" id="TIGR00762">
    <property type="entry name" value="DegV"/>
    <property type="match status" value="1"/>
</dbReference>
<proteinExistence type="predicted"/>
<dbReference type="InterPro" id="IPR003797">
    <property type="entry name" value="DegV"/>
</dbReference>
<dbReference type="Gene3D" id="3.30.1180.10">
    <property type="match status" value="1"/>
</dbReference>
<dbReference type="EMBL" id="FRAC01000006">
    <property type="protein sequence ID" value="SHJ44248.1"/>
    <property type="molecule type" value="Genomic_DNA"/>
</dbReference>
<dbReference type="InterPro" id="IPR050270">
    <property type="entry name" value="DegV_domain_contain"/>
</dbReference>
<dbReference type="STRING" id="1121322.SAMN02745136_00019"/>
<organism evidence="2 3">
    <name type="scientific">Anaerocolumna jejuensis DSM 15929</name>
    <dbReference type="NCBI Taxonomy" id="1121322"/>
    <lineage>
        <taxon>Bacteria</taxon>
        <taxon>Bacillati</taxon>
        <taxon>Bacillota</taxon>
        <taxon>Clostridia</taxon>
        <taxon>Lachnospirales</taxon>
        <taxon>Lachnospiraceae</taxon>
        <taxon>Anaerocolumna</taxon>
    </lineage>
</organism>
<sequence>MSIKITSDSTCDLSADILEQYHIGILPLQIEKGGHTFRDGIDIFPEDIFKFVDEGGAFCKTSAMNPEGYKLFFDKFTREYEAVIHINIGSSFSSCYQNACLAAQEFKNVFIVDSKNLSTGHGHIVLEAAAKAEEGYSPDRILEHLADIIPKVRASFLLDRLDYMVKGGRCSSVMALGANLLKLKPCIEVENGKMKLGKKYRGTLQRCLMQYVKDKLDNSCNIAPKRIFITHTAIKPEIVKSVIDTVTQKAIFEKIHETNAGCTVSSHCGQNTLGVLFIEK</sequence>
<keyword evidence="3" id="KW-1185">Reference proteome</keyword>
<dbReference type="PANTHER" id="PTHR33434:SF2">
    <property type="entry name" value="FATTY ACID-BINDING PROTEIN TM_1468"/>
    <property type="match status" value="1"/>
</dbReference>
<keyword evidence="1" id="KW-0446">Lipid-binding</keyword>
<dbReference type="SUPFAM" id="SSF82549">
    <property type="entry name" value="DAK1/DegV-like"/>
    <property type="match status" value="1"/>
</dbReference>
<dbReference type="Pfam" id="PF02645">
    <property type="entry name" value="DegV"/>
    <property type="match status" value="1"/>
</dbReference>
<gene>
    <name evidence="2" type="ORF">SAMN02745136_00019</name>
</gene>
<dbReference type="InterPro" id="IPR043168">
    <property type="entry name" value="DegV_C"/>
</dbReference>
<reference evidence="2 3" key="1">
    <citation type="submission" date="2016-11" db="EMBL/GenBank/DDBJ databases">
        <authorList>
            <person name="Jaros S."/>
            <person name="Januszkiewicz K."/>
            <person name="Wedrychowicz H."/>
        </authorList>
    </citation>
    <scope>NUCLEOTIDE SEQUENCE [LARGE SCALE GENOMIC DNA]</scope>
    <source>
        <strain evidence="2 3">DSM 15929</strain>
    </source>
</reference>
<accession>A0A1M6JBX8</accession>
<dbReference type="OrthoDB" id="9781230at2"/>
<dbReference type="PROSITE" id="PS51482">
    <property type="entry name" value="DEGV"/>
    <property type="match status" value="1"/>
</dbReference>
<dbReference type="Gene3D" id="3.40.50.10170">
    <property type="match status" value="1"/>
</dbReference>
<dbReference type="Proteomes" id="UP000184386">
    <property type="component" value="Unassembled WGS sequence"/>
</dbReference>